<dbReference type="InterPro" id="IPR011055">
    <property type="entry name" value="Dup_hybrid_motif"/>
</dbReference>
<dbReference type="PANTHER" id="PTHR21666:SF270">
    <property type="entry name" value="MUREIN HYDROLASE ACTIVATOR ENVC"/>
    <property type="match status" value="1"/>
</dbReference>
<dbReference type="EMBL" id="JAATEN010000026">
    <property type="protein sequence ID" value="NJQ03534.1"/>
    <property type="molecule type" value="Genomic_DNA"/>
</dbReference>
<accession>A0ABX1C757</accession>
<dbReference type="SUPFAM" id="SSF51261">
    <property type="entry name" value="Duplicated hybrid motif"/>
    <property type="match status" value="1"/>
</dbReference>
<evidence type="ECO:0000313" key="3">
    <source>
        <dbReference type="EMBL" id="NJQ03534.1"/>
    </source>
</evidence>
<feature type="domain" description="M23ase beta-sheet core" evidence="2">
    <location>
        <begin position="183"/>
        <end position="277"/>
    </location>
</feature>
<comment type="caution">
    <text evidence="3">The sequence shown here is derived from an EMBL/GenBank/DDBJ whole genome shotgun (WGS) entry which is preliminary data.</text>
</comment>
<feature type="compositionally biased region" description="Basic and acidic residues" evidence="1">
    <location>
        <begin position="123"/>
        <end position="143"/>
    </location>
</feature>
<sequence length="288" mass="29449">MARSGAVLGVGVIAAVGAGGMATAKDSPQAPLSLPDLSVQDVPGLDTLVGGSDAAALANRAPLTQAGLTAEEAAGGTDAGEALRARIMRQAERQQTAAEESDRLAAEQSARAKAAEAASAKKAKADAEKKKAEKEAERKAAEEAARKAEEKRLAELAASYALPLSSYTITSSFGASGSLWSSTHTGQDFAAPTGTPVKAVHGGTITEAGWAGSYGYRIILTLDDGTEIWYNHLSSMTVTSGKVTTGETIGRVGSTGNSTGPHLHLEVRPGGGDPVDPAAWFREHGKNI</sequence>
<dbReference type="InterPro" id="IPR016047">
    <property type="entry name" value="M23ase_b-sheet_dom"/>
</dbReference>
<evidence type="ECO:0000256" key="1">
    <source>
        <dbReference type="SAM" id="MobiDB-lite"/>
    </source>
</evidence>
<keyword evidence="4" id="KW-1185">Reference proteome</keyword>
<dbReference type="Proteomes" id="UP000695264">
    <property type="component" value="Unassembled WGS sequence"/>
</dbReference>
<dbReference type="CDD" id="cd12797">
    <property type="entry name" value="M23_peptidase"/>
    <property type="match status" value="1"/>
</dbReference>
<evidence type="ECO:0000313" key="4">
    <source>
        <dbReference type="Proteomes" id="UP000695264"/>
    </source>
</evidence>
<dbReference type="Pfam" id="PF01551">
    <property type="entry name" value="Peptidase_M23"/>
    <property type="match status" value="1"/>
</dbReference>
<name>A0ABX1C757_9ACTN</name>
<gene>
    <name evidence="3" type="ORF">HCK00_24160</name>
</gene>
<dbReference type="Gene3D" id="2.70.70.10">
    <property type="entry name" value="Glucose Permease (Domain IIA)"/>
    <property type="match status" value="1"/>
</dbReference>
<evidence type="ECO:0000259" key="2">
    <source>
        <dbReference type="Pfam" id="PF01551"/>
    </source>
</evidence>
<reference evidence="3 4" key="1">
    <citation type="submission" date="2020-03" db="EMBL/GenBank/DDBJ databases">
        <title>WGS of actinomycetes isolated from Thailand.</title>
        <authorList>
            <person name="Thawai C."/>
        </authorList>
    </citation>
    <scope>NUCLEOTIDE SEQUENCE [LARGE SCALE GENOMIC DNA]</scope>
    <source>
        <strain evidence="3 4">PLAI 1-29</strain>
    </source>
</reference>
<organism evidence="3 4">
    <name type="scientific">Streptomyces zingiberis</name>
    <dbReference type="NCBI Taxonomy" id="2053010"/>
    <lineage>
        <taxon>Bacteria</taxon>
        <taxon>Bacillati</taxon>
        <taxon>Actinomycetota</taxon>
        <taxon>Actinomycetes</taxon>
        <taxon>Kitasatosporales</taxon>
        <taxon>Streptomycetaceae</taxon>
        <taxon>Streptomyces</taxon>
    </lineage>
</organism>
<protein>
    <submittedName>
        <fullName evidence="3">M23 family metallopeptidase</fullName>
    </submittedName>
</protein>
<dbReference type="PANTHER" id="PTHR21666">
    <property type="entry name" value="PEPTIDASE-RELATED"/>
    <property type="match status" value="1"/>
</dbReference>
<feature type="region of interest" description="Disordered" evidence="1">
    <location>
        <begin position="90"/>
        <end position="143"/>
    </location>
</feature>
<feature type="compositionally biased region" description="Low complexity" evidence="1">
    <location>
        <begin position="106"/>
        <end position="120"/>
    </location>
</feature>
<proteinExistence type="predicted"/>
<dbReference type="InterPro" id="IPR050570">
    <property type="entry name" value="Cell_wall_metabolism_enzyme"/>
</dbReference>